<comment type="caution">
    <text evidence="1">The sequence shown here is derived from an EMBL/GenBank/DDBJ whole genome shotgun (WGS) entry which is preliminary data.</text>
</comment>
<sequence>MSEILQIFHLQHDESKCNWSFQSDFQTPDHFQCSEFAGSPFTNFSSSSVDELSKVTAVTQKNQSMKKRKLESFDCDSGLTGPPRATRSVQNGDSKPKMDLKPEPDYFHVRARRGQATDSHSLAERVRREKIKKKMQCLQDLVPGCNKITNKAAILDEIITYVQCLQRDVEFLTMKLAASTTCVEFHM</sequence>
<keyword evidence="2" id="KW-1185">Reference proteome</keyword>
<evidence type="ECO:0000313" key="2">
    <source>
        <dbReference type="Proteomes" id="UP001056120"/>
    </source>
</evidence>
<gene>
    <name evidence="1" type="ORF">L1987_36855</name>
</gene>
<organism evidence="1 2">
    <name type="scientific">Smallanthus sonchifolius</name>
    <dbReference type="NCBI Taxonomy" id="185202"/>
    <lineage>
        <taxon>Eukaryota</taxon>
        <taxon>Viridiplantae</taxon>
        <taxon>Streptophyta</taxon>
        <taxon>Embryophyta</taxon>
        <taxon>Tracheophyta</taxon>
        <taxon>Spermatophyta</taxon>
        <taxon>Magnoliopsida</taxon>
        <taxon>eudicotyledons</taxon>
        <taxon>Gunneridae</taxon>
        <taxon>Pentapetalae</taxon>
        <taxon>asterids</taxon>
        <taxon>campanulids</taxon>
        <taxon>Asterales</taxon>
        <taxon>Asteraceae</taxon>
        <taxon>Asteroideae</taxon>
        <taxon>Heliantheae alliance</taxon>
        <taxon>Millerieae</taxon>
        <taxon>Smallanthus</taxon>
    </lineage>
</organism>
<proteinExistence type="predicted"/>
<protein>
    <submittedName>
        <fullName evidence="1">Uncharacterized protein</fullName>
    </submittedName>
</protein>
<dbReference type="Proteomes" id="UP001056120">
    <property type="component" value="Linkage Group LG12"/>
</dbReference>
<evidence type="ECO:0000313" key="1">
    <source>
        <dbReference type="EMBL" id="KAI3794226.1"/>
    </source>
</evidence>
<name>A0ACB9HFD7_9ASTR</name>
<reference evidence="1 2" key="2">
    <citation type="journal article" date="2022" name="Mol. Ecol. Resour.">
        <title>The genomes of chicory, endive, great burdock and yacon provide insights into Asteraceae paleo-polyploidization history and plant inulin production.</title>
        <authorList>
            <person name="Fan W."/>
            <person name="Wang S."/>
            <person name="Wang H."/>
            <person name="Wang A."/>
            <person name="Jiang F."/>
            <person name="Liu H."/>
            <person name="Zhao H."/>
            <person name="Xu D."/>
            <person name="Zhang Y."/>
        </authorList>
    </citation>
    <scope>NUCLEOTIDE SEQUENCE [LARGE SCALE GENOMIC DNA]</scope>
    <source>
        <strain evidence="2">cv. Yunnan</strain>
        <tissue evidence="1">Leaves</tissue>
    </source>
</reference>
<dbReference type="EMBL" id="CM042029">
    <property type="protein sequence ID" value="KAI3794226.1"/>
    <property type="molecule type" value="Genomic_DNA"/>
</dbReference>
<accession>A0ACB9HFD7</accession>
<reference evidence="2" key="1">
    <citation type="journal article" date="2022" name="Mol. Ecol. Resour.">
        <title>The genomes of chicory, endive, great burdock and yacon provide insights into Asteraceae palaeo-polyploidization history and plant inulin production.</title>
        <authorList>
            <person name="Fan W."/>
            <person name="Wang S."/>
            <person name="Wang H."/>
            <person name="Wang A."/>
            <person name="Jiang F."/>
            <person name="Liu H."/>
            <person name="Zhao H."/>
            <person name="Xu D."/>
            <person name="Zhang Y."/>
        </authorList>
    </citation>
    <scope>NUCLEOTIDE SEQUENCE [LARGE SCALE GENOMIC DNA]</scope>
    <source>
        <strain evidence="2">cv. Yunnan</strain>
    </source>
</reference>